<keyword evidence="6" id="KW-0812">Transmembrane</keyword>
<organism evidence="8 9">
    <name type="scientific">Tenebrio molitor</name>
    <name type="common">Yellow mealworm beetle</name>
    <dbReference type="NCBI Taxonomy" id="7067"/>
    <lineage>
        <taxon>Eukaryota</taxon>
        <taxon>Metazoa</taxon>
        <taxon>Ecdysozoa</taxon>
        <taxon>Arthropoda</taxon>
        <taxon>Hexapoda</taxon>
        <taxon>Insecta</taxon>
        <taxon>Pterygota</taxon>
        <taxon>Neoptera</taxon>
        <taxon>Endopterygota</taxon>
        <taxon>Coleoptera</taxon>
        <taxon>Polyphaga</taxon>
        <taxon>Cucujiformia</taxon>
        <taxon>Tenebrionidae</taxon>
        <taxon>Tenebrio</taxon>
    </lineage>
</organism>
<dbReference type="Pfam" id="PF21459">
    <property type="entry name" value="INI1_DNA-bd"/>
    <property type="match status" value="1"/>
</dbReference>
<evidence type="ECO:0000256" key="4">
    <source>
        <dbReference type="ARBA" id="ARBA00023163"/>
    </source>
</evidence>
<evidence type="ECO:0000256" key="5">
    <source>
        <dbReference type="ARBA" id="ARBA00023242"/>
    </source>
</evidence>
<dbReference type="Proteomes" id="UP000719412">
    <property type="component" value="Unassembled WGS sequence"/>
</dbReference>
<accession>A0A8J6HDK6</accession>
<dbReference type="CDD" id="cd21086">
    <property type="entry name" value="WH_NTD_SMARCB1"/>
    <property type="match status" value="1"/>
</dbReference>
<keyword evidence="5" id="KW-0539">Nucleus</keyword>
<dbReference type="InterPro" id="IPR009038">
    <property type="entry name" value="GOLD_dom"/>
</dbReference>
<dbReference type="InterPro" id="IPR048664">
    <property type="entry name" value="INI1_DNA-bd"/>
</dbReference>
<comment type="subcellular location">
    <subcellularLocation>
        <location evidence="1">Nucleus</location>
    </subcellularLocation>
</comment>
<dbReference type="AlphaFoldDB" id="A0A8J6HDK6"/>
<evidence type="ECO:0000313" key="9">
    <source>
        <dbReference type="Proteomes" id="UP000719412"/>
    </source>
</evidence>
<dbReference type="InterPro" id="IPR036598">
    <property type="entry name" value="GOLD_dom_sf"/>
</dbReference>
<dbReference type="GO" id="GO:0006338">
    <property type="term" value="P:chromatin remodeling"/>
    <property type="evidence" value="ECO:0007669"/>
    <property type="project" value="InterPro"/>
</dbReference>
<dbReference type="SUPFAM" id="SSF101576">
    <property type="entry name" value="Supernatant protein factor (SPF), C-terminal domain"/>
    <property type="match status" value="1"/>
</dbReference>
<keyword evidence="6" id="KW-0472">Membrane</keyword>
<keyword evidence="9" id="KW-1185">Reference proteome</keyword>
<name>A0A8J6HDK6_TENMO</name>
<sequence length="576" mass="65441">MGLTFEIAEGGFLDIDVRIVGPDNRVIYQGDRETSGKYTFAAHTAGTYTYCFSNKMSTMTPKVVMFNMAIGESPKAEAPEGENANKLEDMIRELSASLTGVKQEQEYMQVRDRIHRSINENTNSRVVMWSFFEALILVAMTLGQVYYLKRFFEKFATTLTNDSEPRLMPRRSLAHRSHELTLEIDLPCICGWQQQLSTKCRAKISMAVRTFGEKPITFQLEEDGEYYCVGSEVGNYLRLFRGSLYKKYPGMFRRSITNEERKRLIELGLSQHVLASSVSLLRASQVEDIIEGNDDKYKAVSVHTSDPPMPRESKSKKSMQWVPSLPNSSHLDAVPQATPINRNRVAAKKVRTFPLCFDDTDPELNSQNASQGELLVPIRLDMEIEGQKLRDTFTWNKNESLITPEQFAEVLCDDLDLNPLTFVPAIAQAIRQQLDAFPAEPSGIIEEGSDQRVIIKLNIHVGNTSLVDQVEWDMSEKQNNPEEFALILCSELGLGGEFVTAIAYSIRGQLSWHQRTYAYSEAPLPTVEVPFRTPSESDQWAPFLETLTDAEMEKKIRDQDRNTRRIRRLANTTPGW</sequence>
<evidence type="ECO:0000256" key="2">
    <source>
        <dbReference type="ARBA" id="ARBA00010239"/>
    </source>
</evidence>
<reference evidence="8" key="1">
    <citation type="journal article" date="2020" name="J Insects Food Feed">
        <title>The yellow mealworm (Tenebrio molitor) genome: a resource for the emerging insects as food and feed industry.</title>
        <authorList>
            <person name="Eriksson T."/>
            <person name="Andere A."/>
            <person name="Kelstrup H."/>
            <person name="Emery V."/>
            <person name="Picard C."/>
        </authorList>
    </citation>
    <scope>NUCLEOTIDE SEQUENCE</scope>
    <source>
        <strain evidence="8">Stoneville</strain>
        <tissue evidence="8">Whole head</tissue>
    </source>
</reference>
<evidence type="ECO:0000256" key="1">
    <source>
        <dbReference type="ARBA" id="ARBA00004123"/>
    </source>
</evidence>
<dbReference type="GO" id="GO:0000228">
    <property type="term" value="C:nuclear chromosome"/>
    <property type="evidence" value="ECO:0007669"/>
    <property type="project" value="InterPro"/>
</dbReference>
<keyword evidence="6" id="KW-1133">Transmembrane helix</keyword>
<dbReference type="InterPro" id="IPR006939">
    <property type="entry name" value="SNF5"/>
</dbReference>
<keyword evidence="4" id="KW-0804">Transcription</keyword>
<dbReference type="PANTHER" id="PTHR10019">
    <property type="entry name" value="SNF5"/>
    <property type="match status" value="1"/>
</dbReference>
<dbReference type="Pfam" id="PF01105">
    <property type="entry name" value="EMP24_GP25L"/>
    <property type="match status" value="1"/>
</dbReference>
<gene>
    <name evidence="8" type="ORF">GEV33_010540</name>
</gene>
<evidence type="ECO:0000259" key="7">
    <source>
        <dbReference type="PROSITE" id="PS50866"/>
    </source>
</evidence>
<comment type="caution">
    <text evidence="8">The sequence shown here is derived from an EMBL/GenBank/DDBJ whole genome shotgun (WGS) entry which is preliminary data.</text>
</comment>
<proteinExistence type="inferred from homology"/>
<feature type="transmembrane region" description="Helical" evidence="6">
    <location>
        <begin position="126"/>
        <end position="148"/>
    </location>
</feature>
<dbReference type="Pfam" id="PF04855">
    <property type="entry name" value="SNF5"/>
    <property type="match status" value="1"/>
</dbReference>
<evidence type="ECO:0000256" key="3">
    <source>
        <dbReference type="ARBA" id="ARBA00023015"/>
    </source>
</evidence>
<protein>
    <recommendedName>
        <fullName evidence="7">GOLD domain-containing protein</fullName>
    </recommendedName>
</protein>
<evidence type="ECO:0000256" key="6">
    <source>
        <dbReference type="SAM" id="Phobius"/>
    </source>
</evidence>
<comment type="similarity">
    <text evidence="2">Belongs to the SNF5 family.</text>
</comment>
<evidence type="ECO:0000313" key="8">
    <source>
        <dbReference type="EMBL" id="KAH0812246.1"/>
    </source>
</evidence>
<dbReference type="SMART" id="SM01190">
    <property type="entry name" value="EMP24_GP25L"/>
    <property type="match status" value="1"/>
</dbReference>
<dbReference type="EMBL" id="JABDTM020026200">
    <property type="protein sequence ID" value="KAH0812246.1"/>
    <property type="molecule type" value="Genomic_DNA"/>
</dbReference>
<feature type="domain" description="GOLD" evidence="7">
    <location>
        <begin position="1"/>
        <end position="70"/>
    </location>
</feature>
<keyword evidence="3" id="KW-0805">Transcription regulation</keyword>
<reference evidence="8" key="2">
    <citation type="submission" date="2021-08" db="EMBL/GenBank/DDBJ databases">
        <authorList>
            <person name="Eriksson T."/>
        </authorList>
    </citation>
    <scope>NUCLEOTIDE SEQUENCE</scope>
    <source>
        <strain evidence="8">Stoneville</strain>
        <tissue evidence="8">Whole head</tissue>
    </source>
</reference>
<dbReference type="PROSITE" id="PS50866">
    <property type="entry name" value="GOLD"/>
    <property type="match status" value="1"/>
</dbReference>